<evidence type="ECO:0000313" key="7">
    <source>
        <dbReference type="Proteomes" id="UP000004477"/>
    </source>
</evidence>
<evidence type="ECO:0000313" key="6">
    <source>
        <dbReference type="EMBL" id="EFB34189.1"/>
    </source>
</evidence>
<feature type="signal peptide" evidence="4">
    <location>
        <begin position="1"/>
        <end position="24"/>
    </location>
</feature>
<feature type="chain" id="PRO_5003024685" evidence="4">
    <location>
        <begin position="25"/>
        <end position="291"/>
    </location>
</feature>
<keyword evidence="2" id="KW-0472">Membrane</keyword>
<evidence type="ECO:0000256" key="3">
    <source>
        <dbReference type="ARBA" id="ARBA00023237"/>
    </source>
</evidence>
<dbReference type="PROSITE" id="PS51257">
    <property type="entry name" value="PROKAR_LIPOPROTEIN"/>
    <property type="match status" value="1"/>
</dbReference>
<dbReference type="InterPro" id="IPR011990">
    <property type="entry name" value="TPR-like_helical_dom_sf"/>
</dbReference>
<dbReference type="Gene3D" id="1.25.40.10">
    <property type="entry name" value="Tetratricopeptide repeat domain"/>
    <property type="match status" value="1"/>
</dbReference>
<dbReference type="AlphaFoldDB" id="D1PGJ2"/>
<dbReference type="SUPFAM" id="SSF48452">
    <property type="entry name" value="TPR-like"/>
    <property type="match status" value="1"/>
</dbReference>
<keyword evidence="3" id="KW-0998">Cell outer membrane</keyword>
<comment type="caution">
    <text evidence="6">The sequence shown here is derived from an EMBL/GenBank/DDBJ whole genome shotgun (WGS) entry which is preliminary data.</text>
</comment>
<dbReference type="NCBIfam" id="TIGR03302">
    <property type="entry name" value="OM_YfiO"/>
    <property type="match status" value="1"/>
</dbReference>
<evidence type="ECO:0000259" key="5">
    <source>
        <dbReference type="Pfam" id="PF13525"/>
    </source>
</evidence>
<evidence type="ECO:0000256" key="2">
    <source>
        <dbReference type="ARBA" id="ARBA00023136"/>
    </source>
</evidence>
<keyword evidence="7" id="KW-1185">Reference proteome</keyword>
<dbReference type="InterPro" id="IPR017689">
    <property type="entry name" value="BamD"/>
</dbReference>
<feature type="domain" description="Outer membrane lipoprotein BamD-like" evidence="5">
    <location>
        <begin position="38"/>
        <end position="183"/>
    </location>
</feature>
<evidence type="ECO:0000256" key="4">
    <source>
        <dbReference type="SAM" id="SignalP"/>
    </source>
</evidence>
<evidence type="ECO:0000256" key="1">
    <source>
        <dbReference type="ARBA" id="ARBA00022729"/>
    </source>
</evidence>
<dbReference type="STRING" id="537011.PREVCOP_06357"/>
<proteinExistence type="predicted"/>
<organism evidence="6 7">
    <name type="scientific">Segatella copri DSM 18205</name>
    <dbReference type="NCBI Taxonomy" id="537011"/>
    <lineage>
        <taxon>Bacteria</taxon>
        <taxon>Pseudomonadati</taxon>
        <taxon>Bacteroidota</taxon>
        <taxon>Bacteroidia</taxon>
        <taxon>Bacteroidales</taxon>
        <taxon>Prevotellaceae</taxon>
        <taxon>Segatella</taxon>
    </lineage>
</organism>
<accession>D1PGJ2</accession>
<dbReference type="Pfam" id="PF13525">
    <property type="entry name" value="YfiO"/>
    <property type="match status" value="1"/>
</dbReference>
<keyword evidence="1 4" id="KW-0732">Signal</keyword>
<protein>
    <submittedName>
        <fullName evidence="6">Outer membrane assembly lipoprotein YfiO</fullName>
    </submittedName>
</protein>
<dbReference type="InterPro" id="IPR039565">
    <property type="entry name" value="BamD-like"/>
</dbReference>
<dbReference type="Proteomes" id="UP000004477">
    <property type="component" value="Unassembled WGS sequence"/>
</dbReference>
<dbReference type="HOGENOM" id="CLU_068039_0_0_10"/>
<name>D1PGJ2_9BACT</name>
<gene>
    <name evidence="6" type="primary">yfiO</name>
    <name evidence="6" type="ORF">PREVCOP_06357</name>
</gene>
<keyword evidence="6" id="KW-0449">Lipoprotein</keyword>
<reference evidence="6" key="1">
    <citation type="submission" date="2009-11" db="EMBL/GenBank/DDBJ databases">
        <authorList>
            <person name="Weinstock G."/>
            <person name="Sodergren E."/>
            <person name="Clifton S."/>
            <person name="Fulton L."/>
            <person name="Fulton B."/>
            <person name="Courtney L."/>
            <person name="Fronick C."/>
            <person name="Harrison M."/>
            <person name="Strong C."/>
            <person name="Farmer C."/>
            <person name="Delahaunty K."/>
            <person name="Markovic C."/>
            <person name="Hall O."/>
            <person name="Minx P."/>
            <person name="Tomlinson C."/>
            <person name="Mitreva M."/>
            <person name="Nelson J."/>
            <person name="Hou S."/>
            <person name="Wollam A."/>
            <person name="Pepin K.H."/>
            <person name="Johnson M."/>
            <person name="Bhonagiri V."/>
            <person name="Nash W.E."/>
            <person name="Warren W."/>
            <person name="Chinwalla A."/>
            <person name="Mardis E.R."/>
            <person name="Wilson R.K."/>
        </authorList>
    </citation>
    <scope>NUCLEOTIDE SEQUENCE [LARGE SCALE GENOMIC DNA]</scope>
    <source>
        <strain evidence="6">DSM 18205</strain>
    </source>
</reference>
<sequence length="291" mass="33565">MRIMKKLTLIASCVALLLSSCAHEYNQVLKSGDYTYKYEYAKQSYAQGKYSRAIPLLQELVTMKKGSTEGEECLYMLAMAEYGMKDYETAAEYFKKYYSSYPKGKFAENAKYFVGESLYQNAPEPRLDQSTTITAIAAFQEFLDLYPDARLKQQATNRLFALQDLLVEKEYKSAKLYFDMGTYFGNCTSGGNNYEACIVTAQNALKDYPYSNRREEFASLIMKGKYELAKMSVEKKQLERYQDAEDECYGFINEYPDSKDRALAEKYIEKCKQYEKEHPETALEQLGNNAN</sequence>
<dbReference type="PaxDb" id="537011-PREVCOP_06357"/>
<dbReference type="EMBL" id="ACBX02000044">
    <property type="protein sequence ID" value="EFB34189.1"/>
    <property type="molecule type" value="Genomic_DNA"/>
</dbReference>